<dbReference type="RefSeq" id="WP_144324575.1">
    <property type="nucleotide sequence ID" value="NZ_PDXQ01000001.1"/>
</dbReference>
<dbReference type="EMBL" id="PDXQ01000001">
    <property type="protein sequence ID" value="TRZ33280.1"/>
    <property type="molecule type" value="Genomic_DNA"/>
</dbReference>
<evidence type="ECO:0000313" key="2">
    <source>
        <dbReference type="Proteomes" id="UP000316316"/>
    </source>
</evidence>
<organism evidence="1 2">
    <name type="scientific">Enterococcus avium</name>
    <name type="common">Streptococcus avium</name>
    <dbReference type="NCBI Taxonomy" id="33945"/>
    <lineage>
        <taxon>Bacteria</taxon>
        <taxon>Bacillati</taxon>
        <taxon>Bacillota</taxon>
        <taxon>Bacilli</taxon>
        <taxon>Lactobacillales</taxon>
        <taxon>Enterococcaceae</taxon>
        <taxon>Enterococcus</taxon>
    </lineage>
</organism>
<dbReference type="AlphaFoldDB" id="A0A8B5W008"/>
<gene>
    <name evidence="1" type="ORF">AUF17_03980</name>
</gene>
<protein>
    <submittedName>
        <fullName evidence="1">Uncharacterized protein</fullName>
    </submittedName>
</protein>
<sequence length="73" mass="8747">MTIFELRMFVYETLDKIGGDTLKKNNAPEFFSHFTDNDYELFRLLGDVFPEEFFVKGKEQTYTLDKILIRKKN</sequence>
<reference evidence="1 2" key="1">
    <citation type="submission" date="2017-10" db="EMBL/GenBank/DDBJ databases">
        <title>FDA dAtabase for Regulatory Grade micrObial Sequences (FDA-ARGOS): Supporting development and validation of Infectious Disease Dx tests.</title>
        <authorList>
            <person name="Campos J."/>
            <person name="Goldberg B."/>
            <person name="Tallon L.J."/>
            <person name="Sadzewicz L."/>
            <person name="Sengamalay N."/>
            <person name="Ott S."/>
            <person name="Godinez A."/>
            <person name="Nagaraj S."/>
            <person name="Vyas G."/>
            <person name="Aluvathingal J."/>
            <person name="Nadendla S."/>
            <person name="Geyer C."/>
            <person name="Nandy P."/>
            <person name="Hobson J."/>
            <person name="Sichtig H."/>
        </authorList>
    </citation>
    <scope>NUCLEOTIDE SEQUENCE [LARGE SCALE GENOMIC DNA]</scope>
    <source>
        <strain evidence="1 2">FDAARGOS_185</strain>
    </source>
</reference>
<comment type="caution">
    <text evidence="1">The sequence shown here is derived from an EMBL/GenBank/DDBJ whole genome shotgun (WGS) entry which is preliminary data.</text>
</comment>
<accession>A0A8B5W008</accession>
<dbReference type="Proteomes" id="UP000316316">
    <property type="component" value="Unassembled WGS sequence"/>
</dbReference>
<name>A0A8B5W008_ENTAV</name>
<evidence type="ECO:0000313" key="1">
    <source>
        <dbReference type="EMBL" id="TRZ33280.1"/>
    </source>
</evidence>
<proteinExistence type="predicted"/>